<dbReference type="AlphaFoldDB" id="A0AAD9I173"/>
<evidence type="ECO:0000313" key="1">
    <source>
        <dbReference type="EMBL" id="KAK2069206.1"/>
    </source>
</evidence>
<evidence type="ECO:0000313" key="2">
    <source>
        <dbReference type="Proteomes" id="UP001217918"/>
    </source>
</evidence>
<sequence>MSKSLARPEPRLCPATSLIRLPRPSKQGREISRYLITLVHLHLDHPIGRVVLQILSLVTKHRSVGMKSSNHLTRLRNAKACGSVARFFMLALALVHLIVPICHAQVHVHGAHELDNGKGVTAAVASLSAPFEASTVYARFEENINGNMATDCDTSSAPAPSSTLSAGNTIPSVEPVSETVVSSEEPTVVTVTRTATVKPKSHSTSAFLTTNVTTTYVSKTVFAFLLRR</sequence>
<dbReference type="EMBL" id="JAQQPM010000003">
    <property type="protein sequence ID" value="KAK2069206.1"/>
    <property type="molecule type" value="Genomic_DNA"/>
</dbReference>
<dbReference type="Proteomes" id="UP001217918">
    <property type="component" value="Unassembled WGS sequence"/>
</dbReference>
<proteinExistence type="predicted"/>
<protein>
    <submittedName>
        <fullName evidence="1">Uncharacterized protein</fullName>
    </submittedName>
</protein>
<name>A0AAD9I173_9PEZI</name>
<accession>A0AAD9I173</accession>
<keyword evidence="2" id="KW-1185">Reference proteome</keyword>
<reference evidence="1" key="1">
    <citation type="journal article" date="2023" name="Mol. Plant Microbe Interact.">
        <title>Elucidating the Obligate Nature and Biological Capacity of an Invasive Fungal Corn Pathogen.</title>
        <authorList>
            <person name="MacCready J.S."/>
            <person name="Roggenkamp E.M."/>
            <person name="Gdanetz K."/>
            <person name="Chilvers M.I."/>
        </authorList>
    </citation>
    <scope>NUCLEOTIDE SEQUENCE</scope>
    <source>
        <strain evidence="1">PM02</strain>
    </source>
</reference>
<organism evidence="1 2">
    <name type="scientific">Phyllachora maydis</name>
    <dbReference type="NCBI Taxonomy" id="1825666"/>
    <lineage>
        <taxon>Eukaryota</taxon>
        <taxon>Fungi</taxon>
        <taxon>Dikarya</taxon>
        <taxon>Ascomycota</taxon>
        <taxon>Pezizomycotina</taxon>
        <taxon>Sordariomycetes</taxon>
        <taxon>Sordariomycetidae</taxon>
        <taxon>Phyllachorales</taxon>
        <taxon>Phyllachoraceae</taxon>
        <taxon>Phyllachora</taxon>
    </lineage>
</organism>
<gene>
    <name evidence="1" type="ORF">P8C59_003806</name>
</gene>
<comment type="caution">
    <text evidence="1">The sequence shown here is derived from an EMBL/GenBank/DDBJ whole genome shotgun (WGS) entry which is preliminary data.</text>
</comment>